<proteinExistence type="predicted"/>
<reference evidence="1 2" key="2">
    <citation type="journal article" date="2022" name="Mol. Ecol. Resour.">
        <title>The genomes of chicory, endive, great burdock and yacon provide insights into Asteraceae paleo-polyploidization history and plant inulin production.</title>
        <authorList>
            <person name="Fan W."/>
            <person name="Wang S."/>
            <person name="Wang H."/>
            <person name="Wang A."/>
            <person name="Jiang F."/>
            <person name="Liu H."/>
            <person name="Zhao H."/>
            <person name="Xu D."/>
            <person name="Zhang Y."/>
        </authorList>
    </citation>
    <scope>NUCLEOTIDE SEQUENCE [LARGE SCALE GENOMIC DNA]</scope>
    <source>
        <strain evidence="2">cv. Punajuju</strain>
        <tissue evidence="1">Leaves</tissue>
    </source>
</reference>
<evidence type="ECO:0000313" key="1">
    <source>
        <dbReference type="EMBL" id="KAI3767459.1"/>
    </source>
</evidence>
<reference evidence="2" key="1">
    <citation type="journal article" date="2022" name="Mol. Ecol. Resour.">
        <title>The genomes of chicory, endive, great burdock and yacon provide insights into Asteraceae palaeo-polyploidization history and plant inulin production.</title>
        <authorList>
            <person name="Fan W."/>
            <person name="Wang S."/>
            <person name="Wang H."/>
            <person name="Wang A."/>
            <person name="Jiang F."/>
            <person name="Liu H."/>
            <person name="Zhao H."/>
            <person name="Xu D."/>
            <person name="Zhang Y."/>
        </authorList>
    </citation>
    <scope>NUCLEOTIDE SEQUENCE [LARGE SCALE GENOMIC DNA]</scope>
    <source>
        <strain evidence="2">cv. Punajuju</strain>
    </source>
</reference>
<dbReference type="EMBL" id="CM042011">
    <property type="protein sequence ID" value="KAI3767459.1"/>
    <property type="molecule type" value="Genomic_DNA"/>
</dbReference>
<gene>
    <name evidence="1" type="ORF">L2E82_17587</name>
</gene>
<protein>
    <submittedName>
        <fullName evidence="1">Uncharacterized protein</fullName>
    </submittedName>
</protein>
<keyword evidence="2" id="KW-1185">Reference proteome</keyword>
<dbReference type="Proteomes" id="UP001055811">
    <property type="component" value="Linkage Group LG03"/>
</dbReference>
<name>A0ACB9F885_CICIN</name>
<evidence type="ECO:0000313" key="2">
    <source>
        <dbReference type="Proteomes" id="UP001055811"/>
    </source>
</evidence>
<sequence length="111" mass="12264">MDPFIVNFPVGIQAVTAASRDIRRPSPSSSNYINMSTDPKVSIPSLSHLLHGKTENHPNEFASDTSNFHYCSSTPITFFAIINTGELNDNGSYTPTFSTKIKLAEFDFSFI</sequence>
<comment type="caution">
    <text evidence="1">The sequence shown here is derived from an EMBL/GenBank/DDBJ whole genome shotgun (WGS) entry which is preliminary data.</text>
</comment>
<accession>A0ACB9F885</accession>
<organism evidence="1 2">
    <name type="scientific">Cichorium intybus</name>
    <name type="common">Chicory</name>
    <dbReference type="NCBI Taxonomy" id="13427"/>
    <lineage>
        <taxon>Eukaryota</taxon>
        <taxon>Viridiplantae</taxon>
        <taxon>Streptophyta</taxon>
        <taxon>Embryophyta</taxon>
        <taxon>Tracheophyta</taxon>
        <taxon>Spermatophyta</taxon>
        <taxon>Magnoliopsida</taxon>
        <taxon>eudicotyledons</taxon>
        <taxon>Gunneridae</taxon>
        <taxon>Pentapetalae</taxon>
        <taxon>asterids</taxon>
        <taxon>campanulids</taxon>
        <taxon>Asterales</taxon>
        <taxon>Asteraceae</taxon>
        <taxon>Cichorioideae</taxon>
        <taxon>Cichorieae</taxon>
        <taxon>Cichoriinae</taxon>
        <taxon>Cichorium</taxon>
    </lineage>
</organism>